<dbReference type="AlphaFoldDB" id="A0A7N9IBY0"/>
<dbReference type="GeneTree" id="ENSGT00940000161627"/>
<proteinExistence type="predicted"/>
<evidence type="ECO:0000313" key="1">
    <source>
        <dbReference type="Ensembl" id="ENSMFAP00000051541.1"/>
    </source>
</evidence>
<dbReference type="PANTHER" id="PTHR12138:SF135">
    <property type="entry name" value="SAM DOMAIN-CONTAINING PROTEIN"/>
    <property type="match status" value="1"/>
</dbReference>
<dbReference type="PRINTS" id="PR02045">
    <property type="entry name" value="F138DOMAIN"/>
</dbReference>
<dbReference type="Ensembl" id="ENSMFAT00000091637.1">
    <property type="protein sequence ID" value="ENSMFAP00000051541.1"/>
    <property type="gene ID" value="ENSMFAG00000062112.1"/>
</dbReference>
<sequence length="144" mass="16314">FFFFFFWRWNLTLSPRLEWSGTISAHCKLSPGFKQLSCLRFPSSWDYRHATLCPANICIFSRDRVSLYVGQASLELLTSGERPASASQSAGITGMSHCTRPNPLILKLFPGASGCHHRYIKDHLVLQWTILPQRGSGRDQIGQK</sequence>
<name>A0A7N9IBY0_MACFA</name>
<reference evidence="1" key="2">
    <citation type="submission" date="2025-08" db="UniProtKB">
        <authorList>
            <consortium name="Ensembl"/>
        </authorList>
    </citation>
    <scope>IDENTIFICATION</scope>
</reference>
<protein>
    <submittedName>
        <fullName evidence="1">Uncharacterized protein</fullName>
    </submittedName>
</protein>
<reference evidence="1" key="3">
    <citation type="submission" date="2025-09" db="UniProtKB">
        <authorList>
            <consortium name="Ensembl"/>
        </authorList>
    </citation>
    <scope>IDENTIFICATION</scope>
</reference>
<dbReference type="PANTHER" id="PTHR12138">
    <property type="entry name" value="PRIMATE-EXPANDED PROTEIN FAMILY"/>
    <property type="match status" value="1"/>
</dbReference>
<accession>A0A7N9IBY0</accession>
<keyword evidence="2" id="KW-1185">Reference proteome</keyword>
<dbReference type="Proteomes" id="UP000233100">
    <property type="component" value="Chromosome 17"/>
</dbReference>
<reference evidence="1 2" key="1">
    <citation type="submission" date="2013-03" db="EMBL/GenBank/DDBJ databases">
        <authorList>
            <person name="Warren W."/>
            <person name="Wilson R.K."/>
        </authorList>
    </citation>
    <scope>NUCLEOTIDE SEQUENCE</scope>
</reference>
<evidence type="ECO:0000313" key="2">
    <source>
        <dbReference type="Proteomes" id="UP000233100"/>
    </source>
</evidence>
<organism evidence="1 2">
    <name type="scientific">Macaca fascicularis</name>
    <name type="common">Crab-eating macaque</name>
    <name type="synonym">Cynomolgus monkey</name>
    <dbReference type="NCBI Taxonomy" id="9541"/>
    <lineage>
        <taxon>Eukaryota</taxon>
        <taxon>Metazoa</taxon>
        <taxon>Chordata</taxon>
        <taxon>Craniata</taxon>
        <taxon>Vertebrata</taxon>
        <taxon>Euteleostomi</taxon>
        <taxon>Mammalia</taxon>
        <taxon>Eutheria</taxon>
        <taxon>Euarchontoglires</taxon>
        <taxon>Primates</taxon>
        <taxon>Haplorrhini</taxon>
        <taxon>Catarrhini</taxon>
        <taxon>Cercopithecidae</taxon>
        <taxon>Cercopithecinae</taxon>
        <taxon>Macaca</taxon>
    </lineage>
</organism>